<proteinExistence type="inferred from homology"/>
<gene>
    <name evidence="7" type="ORF">IPZ78_11615</name>
</gene>
<dbReference type="SUPFAM" id="SSF56601">
    <property type="entry name" value="beta-lactamase/transpeptidase-like"/>
    <property type="match status" value="1"/>
</dbReference>
<organism evidence="7 8">
    <name type="scientific">Sphingobacterium bovistauri</name>
    <dbReference type="NCBI Taxonomy" id="2781959"/>
    <lineage>
        <taxon>Bacteria</taxon>
        <taxon>Pseudomonadati</taxon>
        <taxon>Bacteroidota</taxon>
        <taxon>Sphingobacteriia</taxon>
        <taxon>Sphingobacteriales</taxon>
        <taxon>Sphingobacteriaceae</taxon>
        <taxon>Sphingobacterium</taxon>
    </lineage>
</organism>
<sequence>MKQKTLLLVFNLFIIISSIWAQSPIEKRNRAVYNRIEYFFNTQNIDSIYHLASSDFKNNISLENFRGSIQPAFSLGKIREVMPVTFSNNTAGYNFLIGNQNASLQLAIDSNYNYYYFLLDYKHIPTKRKEAVKSVVNKQNALDFYVDSIAQAYLSNSNTKSLAIGVINKSSVNTFFYGQNEAGNNTSLPNSNTLYEIGSLSKIFTATLLADLVEKGTVSLDDSITNFLPDSIAQNPFLQKITLKHLANHTSGLPRLPTNFDKVAKYTATNPYANYLRKDLFEYLKGYKSEVEPGEIYTYSNLGYGLLGEIISIITTKSYTQNIKEIITDSLRMPNTVEKINPKTQKLTKVYSEDGNEVPTWNFQAMTAAGSLKSTISDLLRFAQYQFKLPETSLENAMMMTRQFTYYLPPNTDIGLAWHMNMVDDVIQVWHGGATGGSSSFIGLVPDKKSAIIVLSNSAISVDEISSKILSKIANLK</sequence>
<dbReference type="Pfam" id="PF00144">
    <property type="entry name" value="Beta-lactamase"/>
    <property type="match status" value="1"/>
</dbReference>
<evidence type="ECO:0000259" key="6">
    <source>
        <dbReference type="Pfam" id="PF00144"/>
    </source>
</evidence>
<comment type="caution">
    <text evidence="7">The sequence shown here is derived from an EMBL/GenBank/DDBJ whole genome shotgun (WGS) entry which is preliminary data.</text>
</comment>
<evidence type="ECO:0000256" key="3">
    <source>
        <dbReference type="ARBA" id="ARBA00022801"/>
    </source>
</evidence>
<feature type="domain" description="Beta-lactamase-related" evidence="6">
    <location>
        <begin position="147"/>
        <end position="461"/>
    </location>
</feature>
<dbReference type="PROSITE" id="PS00336">
    <property type="entry name" value="BETA_LACTAMASE_C"/>
    <property type="match status" value="1"/>
</dbReference>
<dbReference type="Gene3D" id="3.40.710.10">
    <property type="entry name" value="DD-peptidase/beta-lactamase superfamily"/>
    <property type="match status" value="1"/>
</dbReference>
<evidence type="ECO:0000313" key="7">
    <source>
        <dbReference type="EMBL" id="MCA5005799.1"/>
    </source>
</evidence>
<dbReference type="EMBL" id="JADEYP010000021">
    <property type="protein sequence ID" value="MCA5005799.1"/>
    <property type="molecule type" value="Genomic_DNA"/>
</dbReference>
<name>A0ABS7ZA41_9SPHI</name>
<evidence type="ECO:0000256" key="1">
    <source>
        <dbReference type="ARBA" id="ARBA00001526"/>
    </source>
</evidence>
<dbReference type="InterPro" id="IPR001466">
    <property type="entry name" value="Beta-lactam-related"/>
</dbReference>
<evidence type="ECO:0000256" key="4">
    <source>
        <dbReference type="ARBA" id="ARBA00023251"/>
    </source>
</evidence>
<evidence type="ECO:0000256" key="2">
    <source>
        <dbReference type="ARBA" id="ARBA00007840"/>
    </source>
</evidence>
<protein>
    <recommendedName>
        <fullName evidence="5">Beta-lactamase</fullName>
        <ecNumber evidence="5">3.5.2.6</ecNumber>
    </recommendedName>
</protein>
<dbReference type="Proteomes" id="UP001165302">
    <property type="component" value="Unassembled WGS sequence"/>
</dbReference>
<dbReference type="InterPro" id="IPR012338">
    <property type="entry name" value="Beta-lactam/transpept-like"/>
</dbReference>
<keyword evidence="3 5" id="KW-0378">Hydrolase</keyword>
<dbReference type="InterPro" id="IPR050491">
    <property type="entry name" value="AmpC-like"/>
</dbReference>
<dbReference type="InterPro" id="IPR001586">
    <property type="entry name" value="Beta-lactam_class-C_AS"/>
</dbReference>
<reference evidence="7" key="1">
    <citation type="submission" date="2020-10" db="EMBL/GenBank/DDBJ databases">
        <authorList>
            <person name="Lu T."/>
            <person name="Wang Q."/>
            <person name="Han X."/>
        </authorList>
    </citation>
    <scope>NUCLEOTIDE SEQUENCE</scope>
    <source>
        <strain evidence="7">WQ 366</strain>
    </source>
</reference>
<keyword evidence="4 5" id="KW-0046">Antibiotic resistance</keyword>
<dbReference type="RefSeq" id="WP_225553892.1">
    <property type="nucleotide sequence ID" value="NZ_JADEYP010000021.1"/>
</dbReference>
<evidence type="ECO:0000256" key="5">
    <source>
        <dbReference type="RuleBase" id="RU361140"/>
    </source>
</evidence>
<evidence type="ECO:0000313" key="8">
    <source>
        <dbReference type="Proteomes" id="UP001165302"/>
    </source>
</evidence>
<comment type="similarity">
    <text evidence="2 5">Belongs to the class-C beta-lactamase family.</text>
</comment>
<comment type="catalytic activity">
    <reaction evidence="1 5">
        <text>a beta-lactam + H2O = a substituted beta-amino acid</text>
        <dbReference type="Rhea" id="RHEA:20401"/>
        <dbReference type="ChEBI" id="CHEBI:15377"/>
        <dbReference type="ChEBI" id="CHEBI:35627"/>
        <dbReference type="ChEBI" id="CHEBI:140347"/>
        <dbReference type="EC" id="3.5.2.6"/>
    </reaction>
</comment>
<keyword evidence="8" id="KW-1185">Reference proteome</keyword>
<accession>A0ABS7ZA41</accession>
<dbReference type="EC" id="3.5.2.6" evidence="5"/>
<dbReference type="PANTHER" id="PTHR46825:SF8">
    <property type="entry name" value="BETA-LACTAMASE-RELATED"/>
    <property type="match status" value="1"/>
</dbReference>
<dbReference type="PANTHER" id="PTHR46825">
    <property type="entry name" value="D-ALANYL-D-ALANINE-CARBOXYPEPTIDASE/ENDOPEPTIDASE AMPH"/>
    <property type="match status" value="1"/>
</dbReference>